<evidence type="ECO:0000256" key="2">
    <source>
        <dbReference type="ARBA" id="ARBA00004742"/>
    </source>
</evidence>
<dbReference type="Proteomes" id="UP000032336">
    <property type="component" value="Unassembled WGS sequence"/>
</dbReference>
<evidence type="ECO:0000256" key="5">
    <source>
        <dbReference type="ARBA" id="ARBA00022801"/>
    </source>
</evidence>
<dbReference type="GeneID" id="78371974"/>
<comment type="cofactor">
    <cofactor evidence="9">
        <name>Mn(2+)</name>
        <dbReference type="ChEBI" id="CHEBI:29035"/>
    </cofactor>
</comment>
<evidence type="ECO:0000256" key="3">
    <source>
        <dbReference type="ARBA" id="ARBA00008989"/>
    </source>
</evidence>
<dbReference type="GO" id="GO:0006071">
    <property type="term" value="P:glycerol metabolic process"/>
    <property type="evidence" value="ECO:0007669"/>
    <property type="project" value="InterPro"/>
</dbReference>
<keyword evidence="7 8" id="KW-0119">Carbohydrate metabolism</keyword>
<feature type="binding site" evidence="10">
    <location>
        <position position="126"/>
    </location>
    <ligand>
        <name>substrate</name>
    </ligand>
</feature>
<dbReference type="Gene3D" id="3.40.190.90">
    <property type="match status" value="1"/>
</dbReference>
<feature type="binding site" evidence="10">
    <location>
        <position position="217"/>
    </location>
    <ligand>
        <name>substrate</name>
    </ligand>
</feature>
<evidence type="ECO:0000256" key="9">
    <source>
        <dbReference type="PIRSR" id="PIRSR004532-1"/>
    </source>
</evidence>
<evidence type="ECO:0000313" key="12">
    <source>
        <dbReference type="Proteomes" id="UP000032336"/>
    </source>
</evidence>
<feature type="binding site" evidence="9">
    <location>
        <position position="220"/>
    </location>
    <ligand>
        <name>Mn(2+)</name>
        <dbReference type="ChEBI" id="CHEBI:29035"/>
        <label>2</label>
    </ligand>
</feature>
<name>A0A0D8FX58_9ACTN</name>
<gene>
    <name evidence="11" type="primary">glpX</name>
    <name evidence="11" type="ORF">FEAC_06730</name>
</gene>
<feature type="binding site" evidence="9">
    <location>
        <position position="94"/>
    </location>
    <ligand>
        <name>Mn(2+)</name>
        <dbReference type="ChEBI" id="CHEBI:29035"/>
        <label>2</label>
    </ligand>
</feature>
<keyword evidence="4 9" id="KW-0479">Metal-binding</keyword>
<evidence type="ECO:0000256" key="8">
    <source>
        <dbReference type="PIRNR" id="PIRNR004532"/>
    </source>
</evidence>
<dbReference type="EMBL" id="JXUW01000004">
    <property type="protein sequence ID" value="KJE77564.1"/>
    <property type="molecule type" value="Genomic_DNA"/>
</dbReference>
<accession>A0A0D8FX58</accession>
<dbReference type="GO" id="GO:0005829">
    <property type="term" value="C:cytosol"/>
    <property type="evidence" value="ECO:0007669"/>
    <property type="project" value="TreeGrafter"/>
</dbReference>
<dbReference type="PATRIC" id="fig|1121877.4.peg.719"/>
<comment type="pathway">
    <text evidence="2">Carbohydrate biosynthesis; gluconeogenesis.</text>
</comment>
<evidence type="ECO:0000256" key="4">
    <source>
        <dbReference type="ARBA" id="ARBA00022723"/>
    </source>
</evidence>
<dbReference type="STRING" id="1121877.FEAC_06730"/>
<evidence type="ECO:0000256" key="6">
    <source>
        <dbReference type="ARBA" id="ARBA00023211"/>
    </source>
</evidence>
<dbReference type="SUPFAM" id="SSF56655">
    <property type="entry name" value="Carbohydrate phosphatase"/>
    <property type="match status" value="1"/>
</dbReference>
<reference evidence="11 12" key="1">
    <citation type="submission" date="2015-01" db="EMBL/GenBank/DDBJ databases">
        <title>Draft genome of the acidophilic iron oxidizer Ferrimicrobium acidiphilum strain T23.</title>
        <authorList>
            <person name="Poehlein A."/>
            <person name="Eisen S."/>
            <person name="Schloemann M."/>
            <person name="Johnson B.D."/>
            <person name="Daniel R."/>
            <person name="Muehling M."/>
        </authorList>
    </citation>
    <scope>NUCLEOTIDE SEQUENCE [LARGE SCALE GENOMIC DNA]</scope>
    <source>
        <strain evidence="11 12">T23</strain>
    </source>
</reference>
<dbReference type="FunFam" id="3.40.190.90:FF:000001">
    <property type="entry name" value="Fructose-1,6-bisphosphatase"/>
    <property type="match status" value="1"/>
</dbReference>
<feature type="binding site" evidence="9">
    <location>
        <position position="39"/>
    </location>
    <ligand>
        <name>Mn(2+)</name>
        <dbReference type="ChEBI" id="CHEBI:29035"/>
        <label>1</label>
    </ligand>
</feature>
<dbReference type="PANTHER" id="PTHR30447">
    <property type="entry name" value="FRUCTOSE-1,6-BISPHOSPHATASE CLASS 2"/>
    <property type="match status" value="1"/>
</dbReference>
<evidence type="ECO:0000256" key="7">
    <source>
        <dbReference type="ARBA" id="ARBA00023277"/>
    </source>
</evidence>
<dbReference type="GO" id="GO:0042132">
    <property type="term" value="F:fructose 1,6-bisphosphate 1-phosphatase activity"/>
    <property type="evidence" value="ECO:0007669"/>
    <property type="project" value="UniProtKB-EC"/>
</dbReference>
<dbReference type="PIRSF" id="PIRSF004532">
    <property type="entry name" value="GlpX"/>
    <property type="match status" value="1"/>
</dbReference>
<dbReference type="NCBIfam" id="TIGR00330">
    <property type="entry name" value="glpX"/>
    <property type="match status" value="1"/>
</dbReference>
<feature type="binding site" evidence="9">
    <location>
        <position position="63"/>
    </location>
    <ligand>
        <name>Mn(2+)</name>
        <dbReference type="ChEBI" id="CHEBI:29035"/>
        <label>1</label>
    </ligand>
</feature>
<dbReference type="InterPro" id="IPR004464">
    <property type="entry name" value="FBPase_class-2/SBPase"/>
</dbReference>
<evidence type="ECO:0000313" key="11">
    <source>
        <dbReference type="EMBL" id="KJE77564.1"/>
    </source>
</evidence>
<dbReference type="GO" id="GO:0006094">
    <property type="term" value="P:gluconeogenesis"/>
    <property type="evidence" value="ECO:0007669"/>
    <property type="project" value="UniProtKB-UniPathway"/>
</dbReference>
<evidence type="ECO:0000256" key="10">
    <source>
        <dbReference type="PIRSR" id="PIRSR004532-2"/>
    </source>
</evidence>
<keyword evidence="5 11" id="KW-0378">Hydrolase</keyword>
<comment type="similarity">
    <text evidence="3 8">Belongs to the FBPase class 2 family.</text>
</comment>
<comment type="catalytic activity">
    <reaction evidence="1">
        <text>beta-D-fructose 1,6-bisphosphate + H2O = beta-D-fructose 6-phosphate + phosphate</text>
        <dbReference type="Rhea" id="RHEA:11064"/>
        <dbReference type="ChEBI" id="CHEBI:15377"/>
        <dbReference type="ChEBI" id="CHEBI:32966"/>
        <dbReference type="ChEBI" id="CHEBI:43474"/>
        <dbReference type="ChEBI" id="CHEBI:57634"/>
        <dbReference type="EC" id="3.1.3.11"/>
    </reaction>
</comment>
<dbReference type="PANTHER" id="PTHR30447:SF0">
    <property type="entry name" value="FRUCTOSE-1,6-BISPHOSPHATASE 1 CLASS 2-RELATED"/>
    <property type="match status" value="1"/>
</dbReference>
<dbReference type="Gene3D" id="3.30.540.10">
    <property type="entry name" value="Fructose-1,6-Bisphosphatase, subunit A, domain 1"/>
    <property type="match status" value="1"/>
</dbReference>
<feature type="binding site" evidence="9">
    <location>
        <position position="91"/>
    </location>
    <ligand>
        <name>Mn(2+)</name>
        <dbReference type="ChEBI" id="CHEBI:29035"/>
        <label>2</label>
    </ligand>
</feature>
<dbReference type="RefSeq" id="WP_035388606.1">
    <property type="nucleotide sequence ID" value="NZ_JQKF01000003.1"/>
</dbReference>
<feature type="binding site" evidence="10">
    <location>
        <begin position="193"/>
        <end position="195"/>
    </location>
    <ligand>
        <name>substrate</name>
    </ligand>
</feature>
<organism evidence="11 12">
    <name type="scientific">Ferrimicrobium acidiphilum DSM 19497</name>
    <dbReference type="NCBI Taxonomy" id="1121877"/>
    <lineage>
        <taxon>Bacteria</taxon>
        <taxon>Bacillati</taxon>
        <taxon>Actinomycetota</taxon>
        <taxon>Acidimicrobiia</taxon>
        <taxon>Acidimicrobiales</taxon>
        <taxon>Acidimicrobiaceae</taxon>
        <taxon>Ferrimicrobium</taxon>
    </lineage>
</organism>
<dbReference type="GO" id="GO:0046872">
    <property type="term" value="F:metal ion binding"/>
    <property type="evidence" value="ECO:0007669"/>
    <property type="project" value="UniProtKB-KW"/>
</dbReference>
<comment type="caution">
    <text evidence="11">The sequence shown here is derived from an EMBL/GenBank/DDBJ whole genome shotgun (WGS) entry which is preliminary data.</text>
</comment>
<sequence>MLDNSPPDRNLALDLVRVTEAAALASTQWVGRGQKESADGAAVNAMRSVLDVVSMDGTVIIGEGEKDNAPMLFNGEHVGDGAGPKVDIAVDPIEGTTPTAMGRGGAMSVIAVAGNGSMFFPGPIVYMDKLATGPEGVGAVSLDLSPRENVIELAKARRCQTSEITVAILDRPRHQELIEEVRSAGARISLIGDGDVAAAILTALPSSNVDMLLGVGGSPEAVIAAAGLQCIDGAIQARLWPRDEEERQKALDAGYDLTAILHTSDLVNSQDCFFAATGITNSELLRGVRTRRGEAITHSIVMRSRSKTVRTIEAVHRVEKLRNFHLMA</sequence>
<dbReference type="UniPathway" id="UPA00138"/>
<protein>
    <recommendedName>
        <fullName evidence="8">Fructose-1,6-bisphosphatase</fullName>
    </recommendedName>
</protein>
<dbReference type="AlphaFoldDB" id="A0A0D8FX58"/>
<dbReference type="OrthoDB" id="9779353at2"/>
<dbReference type="eggNOG" id="COG1494">
    <property type="taxonomic scope" value="Bacteria"/>
</dbReference>
<dbReference type="Pfam" id="PF03320">
    <property type="entry name" value="FBPase_glpX"/>
    <property type="match status" value="1"/>
</dbReference>
<feature type="binding site" evidence="10">
    <location>
        <begin position="171"/>
        <end position="173"/>
    </location>
    <ligand>
        <name>substrate</name>
    </ligand>
</feature>
<feature type="binding site" evidence="10">
    <location>
        <begin position="94"/>
        <end position="96"/>
    </location>
    <ligand>
        <name>substrate</name>
    </ligand>
</feature>
<proteinExistence type="inferred from homology"/>
<dbReference type="CDD" id="cd01516">
    <property type="entry name" value="FBPase_glpX"/>
    <property type="match status" value="1"/>
</dbReference>
<keyword evidence="6 9" id="KW-0464">Manganese</keyword>
<dbReference type="GO" id="GO:0030388">
    <property type="term" value="P:fructose 1,6-bisphosphate metabolic process"/>
    <property type="evidence" value="ECO:0007669"/>
    <property type="project" value="TreeGrafter"/>
</dbReference>
<evidence type="ECO:0000256" key="1">
    <source>
        <dbReference type="ARBA" id="ARBA00001273"/>
    </source>
</evidence>
<keyword evidence="12" id="KW-1185">Reference proteome</keyword>